<comment type="caution">
    <text evidence="1">The sequence shown here is derived from an EMBL/GenBank/DDBJ whole genome shotgun (WGS) entry which is preliminary data.</text>
</comment>
<sequence>MPKSCCVPRCKSNAARNSDLCYHELPAKKQLRDAWLRHISRQGNVKGSHWVCSIHFKEEDYKVGLKRKVLRPTAVPTVSVVPCIYAAHGLEETPTRSTCGICHCQN</sequence>
<name>A0ACB7T5Q6_HYAAI</name>
<reference evidence="1" key="1">
    <citation type="submission" date="2020-05" db="EMBL/GenBank/DDBJ databases">
        <title>Large-scale comparative analyses of tick genomes elucidate their genetic diversity and vector capacities.</title>
        <authorList>
            <person name="Jia N."/>
            <person name="Wang J."/>
            <person name="Shi W."/>
            <person name="Du L."/>
            <person name="Sun Y."/>
            <person name="Zhan W."/>
            <person name="Jiang J."/>
            <person name="Wang Q."/>
            <person name="Zhang B."/>
            <person name="Ji P."/>
            <person name="Sakyi L.B."/>
            <person name="Cui X."/>
            <person name="Yuan T."/>
            <person name="Jiang B."/>
            <person name="Yang W."/>
            <person name="Lam T.T.-Y."/>
            <person name="Chang Q."/>
            <person name="Ding S."/>
            <person name="Wang X."/>
            <person name="Zhu J."/>
            <person name="Ruan X."/>
            <person name="Zhao L."/>
            <person name="Wei J."/>
            <person name="Que T."/>
            <person name="Du C."/>
            <person name="Cheng J."/>
            <person name="Dai P."/>
            <person name="Han X."/>
            <person name="Huang E."/>
            <person name="Gao Y."/>
            <person name="Liu J."/>
            <person name="Shao H."/>
            <person name="Ye R."/>
            <person name="Li L."/>
            <person name="Wei W."/>
            <person name="Wang X."/>
            <person name="Wang C."/>
            <person name="Yang T."/>
            <person name="Huo Q."/>
            <person name="Li W."/>
            <person name="Guo W."/>
            <person name="Chen H."/>
            <person name="Zhou L."/>
            <person name="Ni X."/>
            <person name="Tian J."/>
            <person name="Zhou Y."/>
            <person name="Sheng Y."/>
            <person name="Liu T."/>
            <person name="Pan Y."/>
            <person name="Xia L."/>
            <person name="Li J."/>
            <person name="Zhao F."/>
            <person name="Cao W."/>
        </authorList>
    </citation>
    <scope>NUCLEOTIDE SEQUENCE</scope>
    <source>
        <strain evidence="1">Hyas-2018</strain>
    </source>
</reference>
<proteinExistence type="predicted"/>
<gene>
    <name evidence="1" type="ORF">HPB50_020484</name>
</gene>
<evidence type="ECO:0000313" key="2">
    <source>
        <dbReference type="Proteomes" id="UP000821845"/>
    </source>
</evidence>
<protein>
    <submittedName>
        <fullName evidence="1">Uncharacterized protein</fullName>
    </submittedName>
</protein>
<organism evidence="1 2">
    <name type="scientific">Hyalomma asiaticum</name>
    <name type="common">Tick</name>
    <dbReference type="NCBI Taxonomy" id="266040"/>
    <lineage>
        <taxon>Eukaryota</taxon>
        <taxon>Metazoa</taxon>
        <taxon>Ecdysozoa</taxon>
        <taxon>Arthropoda</taxon>
        <taxon>Chelicerata</taxon>
        <taxon>Arachnida</taxon>
        <taxon>Acari</taxon>
        <taxon>Parasitiformes</taxon>
        <taxon>Ixodida</taxon>
        <taxon>Ixodoidea</taxon>
        <taxon>Ixodidae</taxon>
        <taxon>Hyalomminae</taxon>
        <taxon>Hyalomma</taxon>
    </lineage>
</organism>
<keyword evidence="2" id="KW-1185">Reference proteome</keyword>
<dbReference type="EMBL" id="CM023491">
    <property type="protein sequence ID" value="KAH6941591.1"/>
    <property type="molecule type" value="Genomic_DNA"/>
</dbReference>
<dbReference type="Proteomes" id="UP000821845">
    <property type="component" value="Chromosome 11"/>
</dbReference>
<evidence type="ECO:0000313" key="1">
    <source>
        <dbReference type="EMBL" id="KAH6941591.1"/>
    </source>
</evidence>
<accession>A0ACB7T5Q6</accession>